<dbReference type="InterPro" id="IPR001719">
    <property type="entry name" value="AP_endonuc_2"/>
</dbReference>
<dbReference type="PROSITE" id="PS00730">
    <property type="entry name" value="AP_NUCLEASE_F2_2"/>
    <property type="match status" value="1"/>
</dbReference>
<feature type="compositionally biased region" description="Basic and acidic residues" evidence="9">
    <location>
        <begin position="508"/>
        <end position="537"/>
    </location>
</feature>
<dbReference type="InterPro" id="IPR036237">
    <property type="entry name" value="Xyl_isomerase-like_sf"/>
</dbReference>
<evidence type="ECO:0000259" key="10">
    <source>
        <dbReference type="Pfam" id="PF01261"/>
    </source>
</evidence>
<keyword evidence="5" id="KW-0227">DNA damage</keyword>
<keyword evidence="6" id="KW-0378">Hydrolase</keyword>
<evidence type="ECO:0000256" key="9">
    <source>
        <dbReference type="SAM" id="MobiDB-lite"/>
    </source>
</evidence>
<evidence type="ECO:0000256" key="7">
    <source>
        <dbReference type="ARBA" id="ARBA00022833"/>
    </source>
</evidence>
<dbReference type="SMART" id="SM00518">
    <property type="entry name" value="AP2Ec"/>
    <property type="match status" value="1"/>
</dbReference>
<dbReference type="GO" id="GO:0008270">
    <property type="term" value="F:zinc ion binding"/>
    <property type="evidence" value="ECO:0007669"/>
    <property type="project" value="InterPro"/>
</dbReference>
<dbReference type="GO" id="GO:0005634">
    <property type="term" value="C:nucleus"/>
    <property type="evidence" value="ECO:0007669"/>
    <property type="project" value="TreeGrafter"/>
</dbReference>
<dbReference type="EMBL" id="PDNC01000069">
    <property type="protein sequence ID" value="PGH01660.1"/>
    <property type="molecule type" value="Genomic_DNA"/>
</dbReference>
<comment type="cofactor">
    <cofactor evidence="1">
        <name>Zn(2+)</name>
        <dbReference type="ChEBI" id="CHEBI:29105"/>
    </cofactor>
</comment>
<dbReference type="CDD" id="cd00019">
    <property type="entry name" value="AP2Ec"/>
    <property type="match status" value="1"/>
</dbReference>
<evidence type="ECO:0000256" key="1">
    <source>
        <dbReference type="ARBA" id="ARBA00001947"/>
    </source>
</evidence>
<dbReference type="InterPro" id="IPR013022">
    <property type="entry name" value="Xyl_isomerase-like_TIM-brl"/>
</dbReference>
<dbReference type="GO" id="GO:0005739">
    <property type="term" value="C:mitochondrion"/>
    <property type="evidence" value="ECO:0007669"/>
    <property type="project" value="TreeGrafter"/>
</dbReference>
<feature type="compositionally biased region" description="Basic and acidic residues" evidence="9">
    <location>
        <begin position="421"/>
        <end position="450"/>
    </location>
</feature>
<dbReference type="GO" id="GO:0006284">
    <property type="term" value="P:base-excision repair"/>
    <property type="evidence" value="ECO:0007669"/>
    <property type="project" value="TreeGrafter"/>
</dbReference>
<keyword evidence="11" id="KW-0255">Endonuclease</keyword>
<evidence type="ECO:0000313" key="11">
    <source>
        <dbReference type="EMBL" id="PGH01660.1"/>
    </source>
</evidence>
<evidence type="ECO:0000313" key="12">
    <source>
        <dbReference type="Proteomes" id="UP000224080"/>
    </source>
</evidence>
<keyword evidence="7" id="KW-0862">Zinc</keyword>
<feature type="compositionally biased region" description="Basic residues" evidence="9">
    <location>
        <begin position="1"/>
        <end position="10"/>
    </location>
</feature>
<dbReference type="Gene3D" id="3.20.20.150">
    <property type="entry name" value="Divalent-metal-dependent TIM barrel enzymes"/>
    <property type="match status" value="1"/>
</dbReference>
<dbReference type="PANTHER" id="PTHR21445">
    <property type="entry name" value="ENDONUCLEASE IV ENDODEOXYRIBONUCLEASE IV"/>
    <property type="match status" value="1"/>
</dbReference>
<evidence type="ECO:0000256" key="4">
    <source>
        <dbReference type="ARBA" id="ARBA00022723"/>
    </source>
</evidence>
<feature type="region of interest" description="Disordered" evidence="9">
    <location>
        <begin position="421"/>
        <end position="469"/>
    </location>
</feature>
<dbReference type="Proteomes" id="UP000224080">
    <property type="component" value="Unassembled WGS sequence"/>
</dbReference>
<gene>
    <name evidence="11" type="ORF">GX51_05103</name>
</gene>
<evidence type="ECO:0000256" key="3">
    <source>
        <dbReference type="ARBA" id="ARBA00021759"/>
    </source>
</evidence>
<comment type="caution">
    <text evidence="11">The sequence shown here is derived from an EMBL/GenBank/DDBJ whole genome shotgun (WGS) entry which is preliminary data.</text>
</comment>
<dbReference type="GO" id="GO:0008081">
    <property type="term" value="F:phosphoric diester hydrolase activity"/>
    <property type="evidence" value="ECO:0007669"/>
    <property type="project" value="TreeGrafter"/>
</dbReference>
<dbReference type="OrthoDB" id="7663182at2759"/>
<evidence type="ECO:0000256" key="6">
    <source>
        <dbReference type="ARBA" id="ARBA00022801"/>
    </source>
</evidence>
<evidence type="ECO:0000256" key="5">
    <source>
        <dbReference type="ARBA" id="ARBA00022763"/>
    </source>
</evidence>
<protein>
    <recommendedName>
        <fullName evidence="3">Apurinic-apyrimidinic endonuclease 1</fullName>
    </recommendedName>
</protein>
<feature type="region of interest" description="Disordered" evidence="9">
    <location>
        <begin position="508"/>
        <end position="575"/>
    </location>
</feature>
<sequence>MATRATRRSSRLAPNTTPTNQSPKTQKSINRPVSSSKHTSKRSEPISSNNKVNNKINGALSVGPCDEADHDCGIVGAVAIEHTEQVIVEKETVEISNRGTKRKATVSKSEQYSSEEGQEVEVKVQTEGRTKKTKVKDATIEMKPLAPRTANLRMFVGAHISAAKGVHNAVTNSVHIGGNAFALFLKSQRKWENPPLQNEHRDQFRQLCSDYCYDASKYVLPHGSYLVNLAQEDPAKAKQAYNSFLDDLKRCEELGIKLYNFHPGATNQTTLESSLSRLAQALISALKATTTVVPVLETMCGHGTTIGGSLSHFKALLALIPDTYRSRIGICVDTCHSFAAGYDLRSPSSWNKFMEEFDKEVGLQYLRAFHLNDSKTPLGSRRDLHANIGTGFLGLRAFHNLMNDKRLEGIPMILETPIDRPAKSDVEAATGKPDDEYGVCKDDHSTETTTKKKNSGAKKAPAKKAKPGKPVMIEDKSVWAKEIKLLESLIGMDTESEEFLRLEAELAEQGKEEREKHQTMFDKKRDREAAKQKDLRDMFAVNGKAKGNEKAKAKVSTTGVGKRKKAEEESTDDSD</sequence>
<dbReference type="FunFam" id="3.20.20.150:FF:000001">
    <property type="entry name" value="Probable endonuclease 4"/>
    <property type="match status" value="1"/>
</dbReference>
<comment type="similarity">
    <text evidence="2">Belongs to the AP endonuclease 2 family.</text>
</comment>
<feature type="domain" description="Xylose isomerase-like TIM barrel" evidence="10">
    <location>
        <begin position="175"/>
        <end position="425"/>
    </location>
</feature>
<feature type="compositionally biased region" description="Polar residues" evidence="9">
    <location>
        <begin position="12"/>
        <end position="37"/>
    </location>
</feature>
<dbReference type="PANTHER" id="PTHR21445:SF0">
    <property type="entry name" value="APURINIC-APYRIMIDINIC ENDONUCLEASE"/>
    <property type="match status" value="1"/>
</dbReference>
<feature type="region of interest" description="Disordered" evidence="9">
    <location>
        <begin position="1"/>
        <end position="55"/>
    </location>
</feature>
<evidence type="ECO:0000256" key="8">
    <source>
        <dbReference type="ARBA" id="ARBA00023204"/>
    </source>
</evidence>
<keyword evidence="8" id="KW-0234">DNA repair</keyword>
<dbReference type="PROSITE" id="PS51432">
    <property type="entry name" value="AP_NUCLEASE_F2_4"/>
    <property type="match status" value="1"/>
</dbReference>
<dbReference type="NCBIfam" id="TIGR00587">
    <property type="entry name" value="nfo"/>
    <property type="match status" value="1"/>
</dbReference>
<feature type="compositionally biased region" description="Basic residues" evidence="9">
    <location>
        <begin position="451"/>
        <end position="467"/>
    </location>
</feature>
<dbReference type="AlphaFoldDB" id="A0A2B7WYI5"/>
<evidence type="ECO:0000256" key="2">
    <source>
        <dbReference type="ARBA" id="ARBA00005340"/>
    </source>
</evidence>
<dbReference type="HAMAP" id="MF_00152">
    <property type="entry name" value="Nfo"/>
    <property type="match status" value="1"/>
</dbReference>
<keyword evidence="11" id="KW-0540">Nuclease</keyword>
<reference evidence="11 12" key="1">
    <citation type="submission" date="2017-10" db="EMBL/GenBank/DDBJ databases">
        <title>Comparative genomics in systemic dimorphic fungi from Ajellomycetaceae.</title>
        <authorList>
            <person name="Munoz J.F."/>
            <person name="Mcewen J.G."/>
            <person name="Clay O.K."/>
            <person name="Cuomo C.A."/>
        </authorList>
    </citation>
    <scope>NUCLEOTIDE SEQUENCE [LARGE SCALE GENOMIC DNA]</scope>
    <source>
        <strain evidence="11 12">UAMH130</strain>
    </source>
</reference>
<feature type="compositionally biased region" description="Low complexity" evidence="9">
    <location>
        <begin position="46"/>
        <end position="55"/>
    </location>
</feature>
<dbReference type="InterPro" id="IPR018246">
    <property type="entry name" value="AP_endonuc_F2_Zn_BS"/>
</dbReference>
<dbReference type="GO" id="GO:0003906">
    <property type="term" value="F:DNA-(apurinic or apyrimidinic site) endonuclease activity"/>
    <property type="evidence" value="ECO:0007669"/>
    <property type="project" value="TreeGrafter"/>
</dbReference>
<keyword evidence="12" id="KW-1185">Reference proteome</keyword>
<dbReference type="Pfam" id="PF01261">
    <property type="entry name" value="AP_endonuc_2"/>
    <property type="match status" value="1"/>
</dbReference>
<dbReference type="PROSITE" id="PS00731">
    <property type="entry name" value="AP_NUCLEASE_F2_3"/>
    <property type="match status" value="1"/>
</dbReference>
<keyword evidence="4" id="KW-0479">Metal-binding</keyword>
<dbReference type="SUPFAM" id="SSF51658">
    <property type="entry name" value="Xylose isomerase-like"/>
    <property type="match status" value="1"/>
</dbReference>
<organism evidence="11 12">
    <name type="scientific">Blastomyces parvus</name>
    <dbReference type="NCBI Taxonomy" id="2060905"/>
    <lineage>
        <taxon>Eukaryota</taxon>
        <taxon>Fungi</taxon>
        <taxon>Dikarya</taxon>
        <taxon>Ascomycota</taxon>
        <taxon>Pezizomycotina</taxon>
        <taxon>Eurotiomycetes</taxon>
        <taxon>Eurotiomycetidae</taxon>
        <taxon>Onygenales</taxon>
        <taxon>Ajellomycetaceae</taxon>
        <taxon>Blastomyces</taxon>
    </lineage>
</organism>
<accession>A0A2B7WYI5</accession>
<proteinExistence type="inferred from homology"/>
<dbReference type="STRING" id="2060905.A0A2B7WYI5"/>
<name>A0A2B7WYI5_9EURO</name>
<dbReference type="GO" id="GO:0003677">
    <property type="term" value="F:DNA binding"/>
    <property type="evidence" value="ECO:0007669"/>
    <property type="project" value="InterPro"/>
</dbReference>